<organism evidence="1 2">
    <name type="scientific">Chryseobacterium limigenitum</name>
    <dbReference type="NCBI Taxonomy" id="1612149"/>
    <lineage>
        <taxon>Bacteria</taxon>
        <taxon>Pseudomonadati</taxon>
        <taxon>Bacteroidota</taxon>
        <taxon>Flavobacteriia</taxon>
        <taxon>Flavobacteriales</taxon>
        <taxon>Weeksellaceae</taxon>
        <taxon>Chryseobacterium group</taxon>
        <taxon>Chryseobacterium</taxon>
    </lineage>
</organism>
<dbReference type="EMBL" id="FPKW01000050">
    <property type="protein sequence ID" value="SFZ97152.1"/>
    <property type="molecule type" value="Genomic_DNA"/>
</dbReference>
<name>A0A1K2IY81_9FLAO</name>
<protein>
    <recommendedName>
        <fullName evidence="3">YD repeat-containing protein</fullName>
    </recommendedName>
</protein>
<evidence type="ECO:0008006" key="3">
    <source>
        <dbReference type="Google" id="ProtNLM"/>
    </source>
</evidence>
<reference evidence="2" key="1">
    <citation type="submission" date="2016-10" db="EMBL/GenBank/DDBJ databases">
        <authorList>
            <person name="Varghese N."/>
            <person name="Submissions S."/>
        </authorList>
    </citation>
    <scope>NUCLEOTIDE SEQUENCE [LARGE SCALE GENOMIC DNA]</scope>
    <source>
        <strain evidence="2">SUR2</strain>
    </source>
</reference>
<dbReference type="Proteomes" id="UP000182034">
    <property type="component" value="Unassembled WGS sequence"/>
</dbReference>
<feature type="non-terminal residue" evidence="1">
    <location>
        <position position="1"/>
    </location>
</feature>
<keyword evidence="2" id="KW-1185">Reference proteome</keyword>
<evidence type="ECO:0000313" key="1">
    <source>
        <dbReference type="EMBL" id="SFZ97152.1"/>
    </source>
</evidence>
<sequence>TKTLSKTETIYPISQSEADVKTSGLVLPYTVLSTDLQNTPSTEVTYDKYDSKGNLQQYTTKDGISTTIIWGYNNTQPIAKIEGAKLSDIQQSMIDSIVNASNTDALAAPNNDETSFLSVLNTFKNNLPNYQVSTYTYDPLIGIRSITPPSGIREVYIYDTANRLKEIRENDATGKLLKEFKYNYKN</sequence>
<dbReference type="Gene3D" id="2.180.10.10">
    <property type="entry name" value="RHS repeat-associated core"/>
    <property type="match status" value="1"/>
</dbReference>
<dbReference type="STRING" id="1612149.SAMN05216324_1501"/>
<accession>A0A1K2IY81</accession>
<proteinExistence type="predicted"/>
<dbReference type="AlphaFoldDB" id="A0A1K2IY81"/>
<evidence type="ECO:0000313" key="2">
    <source>
        <dbReference type="Proteomes" id="UP000182034"/>
    </source>
</evidence>
<gene>
    <name evidence="1" type="ORF">SAMN05216324_1501</name>
</gene>